<feature type="transmembrane region" description="Helical" evidence="11">
    <location>
        <begin position="172"/>
        <end position="195"/>
    </location>
</feature>
<proteinExistence type="predicted"/>
<evidence type="ECO:0000256" key="11">
    <source>
        <dbReference type="SAM" id="Phobius"/>
    </source>
</evidence>
<feature type="transmembrane region" description="Helical" evidence="11">
    <location>
        <begin position="12"/>
        <end position="38"/>
    </location>
</feature>
<dbReference type="SMART" id="SM00387">
    <property type="entry name" value="HATPase_c"/>
    <property type="match status" value="1"/>
</dbReference>
<comment type="subcellular location">
    <subcellularLocation>
        <location evidence="2">Membrane</location>
    </subcellularLocation>
</comment>
<evidence type="ECO:0000256" key="9">
    <source>
        <dbReference type="ARBA" id="ARBA00023012"/>
    </source>
</evidence>
<feature type="domain" description="HAMP" evidence="13">
    <location>
        <begin position="196"/>
        <end position="249"/>
    </location>
</feature>
<keyword evidence="4" id="KW-0597">Phosphoprotein</keyword>
<evidence type="ECO:0000256" key="6">
    <source>
        <dbReference type="ARBA" id="ARBA00022692"/>
    </source>
</evidence>
<dbReference type="InterPro" id="IPR004358">
    <property type="entry name" value="Sig_transdc_His_kin-like_C"/>
</dbReference>
<organism evidence="14 15">
    <name type="scientific">Viridibacterium curvum</name>
    <dbReference type="NCBI Taxonomy" id="1101404"/>
    <lineage>
        <taxon>Bacteria</taxon>
        <taxon>Pseudomonadati</taxon>
        <taxon>Pseudomonadota</taxon>
        <taxon>Betaproteobacteria</taxon>
        <taxon>Rhodocyclales</taxon>
        <taxon>Rhodocyclaceae</taxon>
        <taxon>Viridibacterium</taxon>
    </lineage>
</organism>
<comment type="caution">
    <text evidence="14">The sequence shown here is derived from an EMBL/GenBank/DDBJ whole genome shotgun (WGS) entry which is preliminary data.</text>
</comment>
<dbReference type="Proteomes" id="UP001500547">
    <property type="component" value="Unassembled WGS sequence"/>
</dbReference>
<evidence type="ECO:0000256" key="2">
    <source>
        <dbReference type="ARBA" id="ARBA00004370"/>
    </source>
</evidence>
<dbReference type="Gene3D" id="1.10.287.130">
    <property type="match status" value="1"/>
</dbReference>
<dbReference type="CDD" id="cd00075">
    <property type="entry name" value="HATPase"/>
    <property type="match status" value="1"/>
</dbReference>
<evidence type="ECO:0000259" key="12">
    <source>
        <dbReference type="PROSITE" id="PS50109"/>
    </source>
</evidence>
<protein>
    <recommendedName>
        <fullName evidence="3">histidine kinase</fullName>
        <ecNumber evidence="3">2.7.13.3</ecNumber>
    </recommendedName>
</protein>
<dbReference type="SUPFAM" id="SSF47384">
    <property type="entry name" value="Homodimeric domain of signal transducing histidine kinase"/>
    <property type="match status" value="1"/>
</dbReference>
<dbReference type="EC" id="2.7.13.3" evidence="3"/>
<dbReference type="InterPro" id="IPR003661">
    <property type="entry name" value="HisK_dim/P_dom"/>
</dbReference>
<dbReference type="PROSITE" id="PS50885">
    <property type="entry name" value="HAMP"/>
    <property type="match status" value="1"/>
</dbReference>
<gene>
    <name evidence="14" type="ORF">GCM10025770_14330</name>
</gene>
<keyword evidence="14" id="KW-0547">Nucleotide-binding</keyword>
<dbReference type="SUPFAM" id="SSF55874">
    <property type="entry name" value="ATPase domain of HSP90 chaperone/DNA topoisomerase II/histidine kinase"/>
    <property type="match status" value="1"/>
</dbReference>
<dbReference type="SMART" id="SM00388">
    <property type="entry name" value="HisKA"/>
    <property type="match status" value="1"/>
</dbReference>
<dbReference type="RefSeq" id="WP_345532198.1">
    <property type="nucleotide sequence ID" value="NZ_BAABLD010000007.1"/>
</dbReference>
<dbReference type="GO" id="GO:0005524">
    <property type="term" value="F:ATP binding"/>
    <property type="evidence" value="ECO:0007669"/>
    <property type="project" value="UniProtKB-KW"/>
</dbReference>
<dbReference type="CDD" id="cd00082">
    <property type="entry name" value="HisKA"/>
    <property type="match status" value="1"/>
</dbReference>
<dbReference type="Pfam" id="PF00512">
    <property type="entry name" value="HisKA"/>
    <property type="match status" value="1"/>
</dbReference>
<feature type="domain" description="Histidine kinase" evidence="12">
    <location>
        <begin position="257"/>
        <end position="456"/>
    </location>
</feature>
<evidence type="ECO:0000256" key="10">
    <source>
        <dbReference type="ARBA" id="ARBA00023136"/>
    </source>
</evidence>
<evidence type="ECO:0000259" key="13">
    <source>
        <dbReference type="PROSITE" id="PS50885"/>
    </source>
</evidence>
<evidence type="ECO:0000256" key="3">
    <source>
        <dbReference type="ARBA" id="ARBA00012438"/>
    </source>
</evidence>
<dbReference type="SMART" id="SM00304">
    <property type="entry name" value="HAMP"/>
    <property type="match status" value="1"/>
</dbReference>
<dbReference type="Gene3D" id="3.30.565.10">
    <property type="entry name" value="Histidine kinase-like ATPase, C-terminal domain"/>
    <property type="match status" value="1"/>
</dbReference>
<evidence type="ECO:0000256" key="4">
    <source>
        <dbReference type="ARBA" id="ARBA00022553"/>
    </source>
</evidence>
<dbReference type="PANTHER" id="PTHR45436:SF5">
    <property type="entry name" value="SENSOR HISTIDINE KINASE TRCS"/>
    <property type="match status" value="1"/>
</dbReference>
<accession>A0ABP9QJP0</accession>
<dbReference type="Pfam" id="PF02518">
    <property type="entry name" value="HATPase_c"/>
    <property type="match status" value="1"/>
</dbReference>
<dbReference type="PANTHER" id="PTHR45436">
    <property type="entry name" value="SENSOR HISTIDINE KINASE YKOH"/>
    <property type="match status" value="1"/>
</dbReference>
<dbReference type="InterPro" id="IPR050428">
    <property type="entry name" value="TCS_sensor_his_kinase"/>
</dbReference>
<dbReference type="InterPro" id="IPR005467">
    <property type="entry name" value="His_kinase_dom"/>
</dbReference>
<evidence type="ECO:0000256" key="1">
    <source>
        <dbReference type="ARBA" id="ARBA00000085"/>
    </source>
</evidence>
<keyword evidence="15" id="KW-1185">Reference proteome</keyword>
<dbReference type="PRINTS" id="PR00344">
    <property type="entry name" value="BCTRLSENSOR"/>
</dbReference>
<evidence type="ECO:0000313" key="15">
    <source>
        <dbReference type="Proteomes" id="UP001500547"/>
    </source>
</evidence>
<keyword evidence="10 11" id="KW-0472">Membrane</keyword>
<sequence>MPSRIRRWGCSLSGRLLLAYIGAWLITAVLLGTLGSWLMRNDSNLAARTAERVLHYLTQQLHFDAQGRPQIPPLREEVQWIFDTLPLDAGYRVIDAQGRTLLWSTDATRKVWEGSPLTQMPPASPLTLSVQGVTLHLATQAVSAPDGRPLHLQVAISERLTALRHGDLGNTFGASFLLVSLISIVLLGLVLWAVLRRVMAPVQRISQEAERIEPRGPWRRLGEDGLPSEIAPLVRSFNQALNRLEEGFERQQRFLADAAHELKTPLALIRAHVELGGGGEERATALQDIDHMSRQIQQLLMLAEVSEPRSYQRDSIDVAAVMREVTAFLAPLATQHGVKLDVRADQIGTVDGDRSALFVLLKNLVENAIHVSPAGASVHLALSDNTLTVRDRGPGIAEAHLPHLFERFWRVPGSAEGGAGLGLAICQAVAQAHDWRLSAHNSNPGAEFRLAFTPPTLAKEPATS</sequence>
<dbReference type="InterPro" id="IPR036890">
    <property type="entry name" value="HATPase_C_sf"/>
</dbReference>
<dbReference type="EMBL" id="BAABLD010000007">
    <property type="protein sequence ID" value="GAA5162937.1"/>
    <property type="molecule type" value="Genomic_DNA"/>
</dbReference>
<evidence type="ECO:0000256" key="7">
    <source>
        <dbReference type="ARBA" id="ARBA00022777"/>
    </source>
</evidence>
<reference evidence="15" key="1">
    <citation type="journal article" date="2019" name="Int. J. Syst. Evol. Microbiol.">
        <title>The Global Catalogue of Microorganisms (GCM) 10K type strain sequencing project: providing services to taxonomists for standard genome sequencing and annotation.</title>
        <authorList>
            <consortium name="The Broad Institute Genomics Platform"/>
            <consortium name="The Broad Institute Genome Sequencing Center for Infectious Disease"/>
            <person name="Wu L."/>
            <person name="Ma J."/>
        </authorList>
    </citation>
    <scope>NUCLEOTIDE SEQUENCE [LARGE SCALE GENOMIC DNA]</scope>
    <source>
        <strain evidence="15">JCM 18715</strain>
    </source>
</reference>
<keyword evidence="6 11" id="KW-0812">Transmembrane</keyword>
<name>A0ABP9QJP0_9RHOO</name>
<evidence type="ECO:0000256" key="8">
    <source>
        <dbReference type="ARBA" id="ARBA00022989"/>
    </source>
</evidence>
<dbReference type="InterPro" id="IPR003660">
    <property type="entry name" value="HAMP_dom"/>
</dbReference>
<evidence type="ECO:0000256" key="5">
    <source>
        <dbReference type="ARBA" id="ARBA00022679"/>
    </source>
</evidence>
<dbReference type="PROSITE" id="PS50109">
    <property type="entry name" value="HIS_KIN"/>
    <property type="match status" value="1"/>
</dbReference>
<keyword evidence="8 11" id="KW-1133">Transmembrane helix</keyword>
<dbReference type="Pfam" id="PF00672">
    <property type="entry name" value="HAMP"/>
    <property type="match status" value="1"/>
</dbReference>
<comment type="catalytic activity">
    <reaction evidence="1">
        <text>ATP + protein L-histidine = ADP + protein N-phospho-L-histidine.</text>
        <dbReference type="EC" id="2.7.13.3"/>
    </reaction>
</comment>
<keyword evidence="7" id="KW-0418">Kinase</keyword>
<keyword evidence="5" id="KW-0808">Transferase</keyword>
<keyword evidence="14" id="KW-0067">ATP-binding</keyword>
<evidence type="ECO:0000313" key="14">
    <source>
        <dbReference type="EMBL" id="GAA5162937.1"/>
    </source>
</evidence>
<dbReference type="InterPro" id="IPR036097">
    <property type="entry name" value="HisK_dim/P_sf"/>
</dbReference>
<dbReference type="InterPro" id="IPR003594">
    <property type="entry name" value="HATPase_dom"/>
</dbReference>
<keyword evidence="9" id="KW-0902">Two-component regulatory system</keyword>